<sequence>MFKVDNFLSEILSCYVKKSISKVECMQKLNKLTGDCVDKNVKMKCSELIVHNDTLSILENLHPHVLHQISVLFAIVCPIVDCQQARQYDVPILLVRDWSVVFFLNEYYHDSNDIIMQDSCNFEARDLLNQLNGWWWC</sequence>
<dbReference type="EMBL" id="JYDU01000296">
    <property type="protein sequence ID" value="KRX87273.1"/>
    <property type="molecule type" value="Genomic_DNA"/>
</dbReference>
<dbReference type="Proteomes" id="UP000054815">
    <property type="component" value="Unassembled WGS sequence"/>
</dbReference>
<reference evidence="1 2" key="1">
    <citation type="submission" date="2015-01" db="EMBL/GenBank/DDBJ databases">
        <title>Evolution of Trichinella species and genotypes.</title>
        <authorList>
            <person name="Korhonen P.K."/>
            <person name="Edoardo P."/>
            <person name="Giuseppe L.R."/>
            <person name="Gasser R.B."/>
        </authorList>
    </citation>
    <scope>NUCLEOTIDE SEQUENCE [LARGE SCALE GENOMIC DNA]</scope>
    <source>
        <strain evidence="1">ISS141</strain>
    </source>
</reference>
<organism evidence="1 2">
    <name type="scientific">Trichinella pseudospiralis</name>
    <name type="common">Parasitic roundworm</name>
    <dbReference type="NCBI Taxonomy" id="6337"/>
    <lineage>
        <taxon>Eukaryota</taxon>
        <taxon>Metazoa</taxon>
        <taxon>Ecdysozoa</taxon>
        <taxon>Nematoda</taxon>
        <taxon>Enoplea</taxon>
        <taxon>Dorylaimia</taxon>
        <taxon>Trichinellida</taxon>
        <taxon>Trichinellidae</taxon>
        <taxon>Trichinella</taxon>
    </lineage>
</organism>
<protein>
    <submittedName>
        <fullName evidence="1">Uncharacterized protein</fullName>
    </submittedName>
</protein>
<name>A0A0V0XH06_TRIPS</name>
<proteinExistence type="predicted"/>
<gene>
    <name evidence="1" type="ORF">T4E_11393</name>
</gene>
<comment type="caution">
    <text evidence="1">The sequence shown here is derived from an EMBL/GenBank/DDBJ whole genome shotgun (WGS) entry which is preliminary data.</text>
</comment>
<dbReference type="AlphaFoldDB" id="A0A0V0XH06"/>
<evidence type="ECO:0000313" key="1">
    <source>
        <dbReference type="EMBL" id="KRX87273.1"/>
    </source>
</evidence>
<accession>A0A0V0XH06</accession>
<evidence type="ECO:0000313" key="2">
    <source>
        <dbReference type="Proteomes" id="UP000054815"/>
    </source>
</evidence>